<dbReference type="Pfam" id="PF06996">
    <property type="entry name" value="T6SS_TssG"/>
    <property type="match status" value="1"/>
</dbReference>
<keyword evidence="3" id="KW-1185">Reference proteome</keyword>
<evidence type="ECO:0000256" key="1">
    <source>
        <dbReference type="SAM" id="MobiDB-lite"/>
    </source>
</evidence>
<dbReference type="RefSeq" id="WP_135188349.1">
    <property type="nucleotide sequence ID" value="NZ_SPUM01000023.1"/>
</dbReference>
<dbReference type="Proteomes" id="UP000297258">
    <property type="component" value="Unassembled WGS sequence"/>
</dbReference>
<accession>A0A4Y9T3N9</accession>
<feature type="region of interest" description="Disordered" evidence="1">
    <location>
        <begin position="356"/>
        <end position="377"/>
    </location>
</feature>
<dbReference type="OrthoDB" id="1523296at2"/>
<protein>
    <submittedName>
        <fullName evidence="2">Type VI secretion system baseplate subunit TssG</fullName>
    </submittedName>
</protein>
<name>A0A4Y9T3N9_9BURK</name>
<comment type="caution">
    <text evidence="2">The sequence shown here is derived from an EMBL/GenBank/DDBJ whole genome shotgun (WGS) entry which is preliminary data.</text>
</comment>
<proteinExistence type="predicted"/>
<organism evidence="2 3">
    <name type="scientific">Massilia horti</name>
    <dbReference type="NCBI Taxonomy" id="2562153"/>
    <lineage>
        <taxon>Bacteria</taxon>
        <taxon>Pseudomonadati</taxon>
        <taxon>Pseudomonadota</taxon>
        <taxon>Betaproteobacteria</taxon>
        <taxon>Burkholderiales</taxon>
        <taxon>Oxalobacteraceae</taxon>
        <taxon>Telluria group</taxon>
        <taxon>Massilia</taxon>
    </lineage>
</organism>
<evidence type="ECO:0000313" key="3">
    <source>
        <dbReference type="Proteomes" id="UP000297258"/>
    </source>
</evidence>
<dbReference type="AlphaFoldDB" id="A0A4Y9T3N9"/>
<sequence>MPATKRNHEPGVMALLLNEPHRFEFAQLLNVLLRALRRQGTPYDKAFGDVLRFRNNLSLAFPPSEVQALEVETNAPPANHGPPRAVAAGALRKIRITPSFVGLLGASGTLPLHDTERVAARRSLDGDTSQHELIDVLSNRMIGLFYEAWGKYRVEHGIDVRGHDRLLPMLMALAGMKSHGAHRWQRACVNDETTGYYAALLRTRPVSAGTIERVLAEHFDLPVRLEQFVGCWDAIPEKRRSTLGTKPVLGFGAALGVRLWRTDLRIRLHIGPLDEEQVQDFLPGGRALLALKEMVCLFAVPALRYEIRLLLAPPCVKRMTLTTRMGQPRRLGWDTFLTGTPGVASRPEIGLMLRLPAPSGRPARPNPVAAATDLVSP</sequence>
<dbReference type="PANTHER" id="PTHR35564:SF4">
    <property type="entry name" value="CYTOPLASMIC PROTEIN"/>
    <property type="match status" value="1"/>
</dbReference>
<gene>
    <name evidence="2" type="primary">tssG</name>
    <name evidence="2" type="ORF">E4O92_03420</name>
</gene>
<dbReference type="PANTHER" id="PTHR35564">
    <property type="match status" value="1"/>
</dbReference>
<evidence type="ECO:0000313" key="2">
    <source>
        <dbReference type="EMBL" id="TFW34622.1"/>
    </source>
</evidence>
<reference evidence="2 3" key="1">
    <citation type="submission" date="2019-03" db="EMBL/GenBank/DDBJ databases">
        <title>Draft genome of Massilia hortus sp. nov., a novel bacterial species of the Oxalobacteraceae family.</title>
        <authorList>
            <person name="Peta V."/>
            <person name="Raths R."/>
            <person name="Bucking H."/>
        </authorList>
    </citation>
    <scope>NUCLEOTIDE SEQUENCE [LARGE SCALE GENOMIC DNA]</scope>
    <source>
        <strain evidence="2 3">ONC3</strain>
    </source>
</reference>
<dbReference type="EMBL" id="SPUM01000023">
    <property type="protein sequence ID" value="TFW34622.1"/>
    <property type="molecule type" value="Genomic_DNA"/>
</dbReference>
<dbReference type="NCBIfam" id="TIGR03347">
    <property type="entry name" value="VI_chp_1"/>
    <property type="match status" value="1"/>
</dbReference>
<dbReference type="InterPro" id="IPR010732">
    <property type="entry name" value="T6SS_TssG-like"/>
</dbReference>